<evidence type="ECO:0000313" key="2">
    <source>
        <dbReference type="EMBL" id="MBD2704764.1"/>
    </source>
</evidence>
<accession>A0A927AUQ2</accession>
<protein>
    <submittedName>
        <fullName evidence="2">Glycosyltransferase</fullName>
    </submittedName>
</protein>
<feature type="domain" description="Glycosyltransferase 2-like" evidence="1">
    <location>
        <begin position="23"/>
        <end position="195"/>
    </location>
</feature>
<dbReference type="InterPro" id="IPR050834">
    <property type="entry name" value="Glycosyltransf_2"/>
</dbReference>
<dbReference type="RefSeq" id="WP_190891609.1">
    <property type="nucleotide sequence ID" value="NZ_JACWZY010000036.1"/>
</dbReference>
<dbReference type="InterPro" id="IPR001173">
    <property type="entry name" value="Glyco_trans_2-like"/>
</dbReference>
<dbReference type="SUPFAM" id="SSF53448">
    <property type="entry name" value="Nucleotide-diphospho-sugar transferases"/>
    <property type="match status" value="1"/>
</dbReference>
<dbReference type="AlphaFoldDB" id="A0A927AUQ2"/>
<name>A0A927AUQ2_9BACT</name>
<keyword evidence="3" id="KW-1185">Reference proteome</keyword>
<dbReference type="Proteomes" id="UP000598820">
    <property type="component" value="Unassembled WGS sequence"/>
</dbReference>
<organism evidence="2 3">
    <name type="scientific">Spirosoma profusum</name>
    <dbReference type="NCBI Taxonomy" id="2771354"/>
    <lineage>
        <taxon>Bacteria</taxon>
        <taxon>Pseudomonadati</taxon>
        <taxon>Bacteroidota</taxon>
        <taxon>Cytophagia</taxon>
        <taxon>Cytophagales</taxon>
        <taxon>Cytophagaceae</taxon>
        <taxon>Spirosoma</taxon>
    </lineage>
</organism>
<dbReference type="PANTHER" id="PTHR43685:SF11">
    <property type="entry name" value="GLYCOSYLTRANSFERASE TAGX-RELATED"/>
    <property type="match status" value="1"/>
</dbReference>
<dbReference type="InterPro" id="IPR029044">
    <property type="entry name" value="Nucleotide-diphossugar_trans"/>
</dbReference>
<reference evidence="2" key="1">
    <citation type="submission" date="2020-09" db="EMBL/GenBank/DDBJ databases">
        <authorList>
            <person name="Kim M.K."/>
        </authorList>
    </citation>
    <scope>NUCLEOTIDE SEQUENCE</scope>
    <source>
        <strain evidence="2">BT702</strain>
    </source>
</reference>
<dbReference type="EMBL" id="JACWZY010000036">
    <property type="protein sequence ID" value="MBD2704764.1"/>
    <property type="molecule type" value="Genomic_DNA"/>
</dbReference>
<comment type="caution">
    <text evidence="2">The sequence shown here is derived from an EMBL/GenBank/DDBJ whole genome shotgun (WGS) entry which is preliminary data.</text>
</comment>
<dbReference type="Gene3D" id="3.90.550.10">
    <property type="entry name" value="Spore Coat Polysaccharide Biosynthesis Protein SpsA, Chain A"/>
    <property type="match status" value="1"/>
</dbReference>
<evidence type="ECO:0000313" key="3">
    <source>
        <dbReference type="Proteomes" id="UP000598820"/>
    </source>
</evidence>
<gene>
    <name evidence="2" type="ORF">IC229_29285</name>
</gene>
<dbReference type="Pfam" id="PF00535">
    <property type="entry name" value="Glycos_transf_2"/>
    <property type="match status" value="1"/>
</dbReference>
<proteinExistence type="predicted"/>
<evidence type="ECO:0000259" key="1">
    <source>
        <dbReference type="Pfam" id="PF00535"/>
    </source>
</evidence>
<sequence length="339" mass="38678">MPLVTDSISSLVSHPTDAVTWVTVICTCFNHEAYVEKALQSVVDQTYPYVELIIIDNDSSDHSVDQIINFITRHPTARFIQNPQNLGLNRAFNLGLSLAKGRYVVDLSADDVLLPTRLEKQVAQFEMLSDTYAVVFSNATYIDSLGSAIGLHYPINAHGQARARIPSGNVFKNILETYFICTPTMLMRRDVLNQLGGYDESLAYEDFDFWVRSARTYQYAYLDEVLTLKRRLPTSLSAQVSYTDNKLLESTLVVCQKAYGLCQTPDEFAALTSRLSQFIRKAFYTEQFELVERFGELLQRIERPDLLTYLVLLLGQLRVPVNSLYRFFLRQRRSPASTF</sequence>
<dbReference type="PANTHER" id="PTHR43685">
    <property type="entry name" value="GLYCOSYLTRANSFERASE"/>
    <property type="match status" value="1"/>
</dbReference>